<dbReference type="Gene3D" id="3.30.470.10">
    <property type="match status" value="1"/>
</dbReference>
<dbReference type="InterPro" id="IPR043132">
    <property type="entry name" value="BCAT-like_C"/>
</dbReference>
<dbReference type="CDD" id="cd00449">
    <property type="entry name" value="PLPDE_IV"/>
    <property type="match status" value="1"/>
</dbReference>
<keyword evidence="6" id="KW-0808">Transferase</keyword>
<dbReference type="PROSITE" id="PS00770">
    <property type="entry name" value="AA_TRANSFER_CLASS_4"/>
    <property type="match status" value="1"/>
</dbReference>
<dbReference type="PANTHER" id="PTHR42743">
    <property type="entry name" value="AMINO-ACID AMINOTRANSFERASE"/>
    <property type="match status" value="1"/>
</dbReference>
<comment type="cofactor">
    <cofactor evidence="1 5">
        <name>pyridoxal 5'-phosphate</name>
        <dbReference type="ChEBI" id="CHEBI:597326"/>
    </cofactor>
</comment>
<evidence type="ECO:0000256" key="3">
    <source>
        <dbReference type="ARBA" id="ARBA00022898"/>
    </source>
</evidence>
<evidence type="ECO:0000256" key="2">
    <source>
        <dbReference type="ARBA" id="ARBA00009320"/>
    </source>
</evidence>
<dbReference type="InterPro" id="IPR043131">
    <property type="entry name" value="BCAT-like_N"/>
</dbReference>
<dbReference type="GO" id="GO:0046394">
    <property type="term" value="P:carboxylic acid biosynthetic process"/>
    <property type="evidence" value="ECO:0007669"/>
    <property type="project" value="UniProtKB-ARBA"/>
</dbReference>
<dbReference type="AlphaFoldDB" id="A0A1M4U8S8"/>
<dbReference type="GO" id="GO:0008483">
    <property type="term" value="F:transaminase activity"/>
    <property type="evidence" value="ECO:0007669"/>
    <property type="project" value="UniProtKB-KW"/>
</dbReference>
<keyword evidence="3 5" id="KW-0663">Pyridoxal phosphate</keyword>
<dbReference type="InterPro" id="IPR001544">
    <property type="entry name" value="Aminotrans_IV"/>
</dbReference>
<gene>
    <name evidence="6" type="ORF">SAMN02745218_00434</name>
</gene>
<dbReference type="GO" id="GO:0008652">
    <property type="term" value="P:amino acid biosynthetic process"/>
    <property type="evidence" value="ECO:0007669"/>
    <property type="project" value="UniProtKB-ARBA"/>
</dbReference>
<dbReference type="GO" id="GO:0005829">
    <property type="term" value="C:cytosol"/>
    <property type="evidence" value="ECO:0007669"/>
    <property type="project" value="TreeGrafter"/>
</dbReference>
<protein>
    <submittedName>
        <fullName evidence="6">Branched-chain amino acid aminotransferase</fullName>
    </submittedName>
</protein>
<dbReference type="SUPFAM" id="SSF56752">
    <property type="entry name" value="D-aminoacid aminotransferase-like PLP-dependent enzymes"/>
    <property type="match status" value="1"/>
</dbReference>
<dbReference type="InterPro" id="IPR050571">
    <property type="entry name" value="Class-IV_PLP-Dep_Aminotrnsfr"/>
</dbReference>
<evidence type="ECO:0000313" key="6">
    <source>
        <dbReference type="EMBL" id="SHE53036.1"/>
    </source>
</evidence>
<keyword evidence="6" id="KW-0032">Aminotransferase</keyword>
<dbReference type="RefSeq" id="WP_165610989.1">
    <property type="nucleotide sequence ID" value="NZ_FQUW01000006.1"/>
</dbReference>
<evidence type="ECO:0000256" key="1">
    <source>
        <dbReference type="ARBA" id="ARBA00001933"/>
    </source>
</evidence>
<dbReference type="Proteomes" id="UP000184196">
    <property type="component" value="Unassembled WGS sequence"/>
</dbReference>
<comment type="similarity">
    <text evidence="2 4">Belongs to the class-IV pyridoxal-phosphate-dependent aminotransferase family.</text>
</comment>
<organism evidence="6 7">
    <name type="scientific">Desulfofundulus australicus DSM 11792</name>
    <dbReference type="NCBI Taxonomy" id="1121425"/>
    <lineage>
        <taxon>Bacteria</taxon>
        <taxon>Bacillati</taxon>
        <taxon>Bacillota</taxon>
        <taxon>Clostridia</taxon>
        <taxon>Eubacteriales</taxon>
        <taxon>Peptococcaceae</taxon>
        <taxon>Desulfofundulus</taxon>
    </lineage>
</organism>
<dbReference type="Pfam" id="PF01063">
    <property type="entry name" value="Aminotran_4"/>
    <property type="match status" value="1"/>
</dbReference>
<reference evidence="7" key="1">
    <citation type="submission" date="2016-11" db="EMBL/GenBank/DDBJ databases">
        <authorList>
            <person name="Varghese N."/>
            <person name="Submissions S."/>
        </authorList>
    </citation>
    <scope>NUCLEOTIDE SEQUENCE [LARGE SCALE GENOMIC DNA]</scope>
    <source>
        <strain evidence="7">DSM 11792</strain>
    </source>
</reference>
<name>A0A1M4U8S8_9FIRM</name>
<keyword evidence="7" id="KW-1185">Reference proteome</keyword>
<accession>A0A1M4U8S8</accession>
<sequence length="284" mass="31011">MHAIICINGQFVPASQAQISVLDQGFLYGYGLFETILVLEGQPALLEAHLKRLTEGCAALGIMVPPSLAGLDILVKQVIKLNNITEGALRITLSAGALPGKKAGNLVISPRPFPYKSPNYKKGFSAGWASTRRNEQSFLVKLKTLNYLENILARREAREKGWDEAIFLNTAGYVAEGTVSNIFLVKDNRVITPSTDQGLLPGILRQVALETCHRLGIIVQERPISPRELVTADECFLTNSLMLVMPLVKINGCPIGKGQPGPVTRRLRENILLFLSRSPGKTSL</sequence>
<dbReference type="FunFam" id="3.20.10.10:FF:000002">
    <property type="entry name" value="D-alanine aminotransferase"/>
    <property type="match status" value="1"/>
</dbReference>
<dbReference type="InterPro" id="IPR018300">
    <property type="entry name" value="Aminotrans_IV_CS"/>
</dbReference>
<dbReference type="EMBL" id="FQUW01000006">
    <property type="protein sequence ID" value="SHE53036.1"/>
    <property type="molecule type" value="Genomic_DNA"/>
</dbReference>
<dbReference type="PANTHER" id="PTHR42743:SF11">
    <property type="entry name" value="AMINODEOXYCHORISMATE LYASE"/>
    <property type="match status" value="1"/>
</dbReference>
<dbReference type="InterPro" id="IPR036038">
    <property type="entry name" value="Aminotransferase-like"/>
</dbReference>
<evidence type="ECO:0000256" key="4">
    <source>
        <dbReference type="RuleBase" id="RU004106"/>
    </source>
</evidence>
<proteinExistence type="inferred from homology"/>
<evidence type="ECO:0000256" key="5">
    <source>
        <dbReference type="RuleBase" id="RU004516"/>
    </source>
</evidence>
<evidence type="ECO:0000313" key="7">
    <source>
        <dbReference type="Proteomes" id="UP000184196"/>
    </source>
</evidence>
<dbReference type="Gene3D" id="3.20.10.10">
    <property type="entry name" value="D-amino Acid Aminotransferase, subunit A, domain 2"/>
    <property type="match status" value="1"/>
</dbReference>